<dbReference type="InterPro" id="IPR013785">
    <property type="entry name" value="Aldolase_TIM"/>
</dbReference>
<proteinExistence type="inferred from homology"/>
<dbReference type="PROSITE" id="PS00156">
    <property type="entry name" value="OMPDECASE"/>
    <property type="match status" value="1"/>
</dbReference>
<dbReference type="InterPro" id="IPR047596">
    <property type="entry name" value="OMPdecase_bac"/>
</dbReference>
<feature type="domain" description="Orotidine 5'-phosphate decarboxylase" evidence="11">
    <location>
        <begin position="3"/>
        <end position="224"/>
    </location>
</feature>
<gene>
    <name evidence="7 12" type="primary">pyrF</name>
    <name evidence="12" type="ORF">HOP12_05115</name>
</gene>
<name>A0A849SG99_UNCEI</name>
<evidence type="ECO:0000256" key="5">
    <source>
        <dbReference type="ARBA" id="ARBA00023239"/>
    </source>
</evidence>
<dbReference type="PANTHER" id="PTHR32119">
    <property type="entry name" value="OROTIDINE 5'-PHOSPHATE DECARBOXYLASE"/>
    <property type="match status" value="1"/>
</dbReference>
<dbReference type="GO" id="GO:0004590">
    <property type="term" value="F:orotidine-5'-phosphate decarboxylase activity"/>
    <property type="evidence" value="ECO:0007669"/>
    <property type="project" value="UniProtKB-UniRule"/>
</dbReference>
<dbReference type="GO" id="GO:0006207">
    <property type="term" value="P:'de novo' pyrimidine nucleobase biosynthetic process"/>
    <property type="evidence" value="ECO:0007669"/>
    <property type="project" value="InterPro"/>
</dbReference>
<feature type="binding site" evidence="7 9">
    <location>
        <position position="188"/>
    </location>
    <ligand>
        <name>substrate</name>
    </ligand>
</feature>
<dbReference type="GO" id="GO:0044205">
    <property type="term" value="P:'de novo' UMP biosynthetic process"/>
    <property type="evidence" value="ECO:0007669"/>
    <property type="project" value="UniProtKB-UniRule"/>
</dbReference>
<dbReference type="InterPro" id="IPR014732">
    <property type="entry name" value="OMPdecase"/>
</dbReference>
<feature type="binding site" evidence="7 9">
    <location>
        <position position="179"/>
    </location>
    <ligand>
        <name>substrate</name>
    </ligand>
</feature>
<comment type="function">
    <text evidence="1 7">Catalyzes the decarboxylation of orotidine 5'-monophosphate (OMP) to uridine 5'-monophosphate (UMP).</text>
</comment>
<feature type="binding site" evidence="7 9">
    <location>
        <position position="117"/>
    </location>
    <ligand>
        <name>substrate</name>
    </ligand>
</feature>
<dbReference type="InterPro" id="IPR001754">
    <property type="entry name" value="OMPdeCOase_dom"/>
</dbReference>
<dbReference type="EC" id="4.1.1.23" evidence="7"/>
<keyword evidence="4 7" id="KW-0665">Pyrimidine biosynthesis</keyword>
<dbReference type="InterPro" id="IPR011060">
    <property type="entry name" value="RibuloseP-bd_barrel"/>
</dbReference>
<dbReference type="PANTHER" id="PTHR32119:SF2">
    <property type="entry name" value="OROTIDINE 5'-PHOSPHATE DECARBOXYLASE"/>
    <property type="match status" value="1"/>
</dbReference>
<comment type="subunit">
    <text evidence="7">Homodimer.</text>
</comment>
<comment type="caution">
    <text evidence="12">The sequence shown here is derived from an EMBL/GenBank/DDBJ whole genome shotgun (WGS) entry which is preliminary data.</text>
</comment>
<protein>
    <recommendedName>
        <fullName evidence="7">Orotidine 5'-phosphate decarboxylase</fullName>
        <ecNumber evidence="7">4.1.1.23</ecNumber>
    </recommendedName>
    <alternativeName>
        <fullName evidence="7">OMP decarboxylase</fullName>
        <shortName evidence="7">OMPDCase</shortName>
        <shortName evidence="7">OMPdecase</shortName>
    </alternativeName>
</protein>
<dbReference type="EMBL" id="JABFRW010000055">
    <property type="protein sequence ID" value="NOT33536.1"/>
    <property type="molecule type" value="Genomic_DNA"/>
</dbReference>
<evidence type="ECO:0000256" key="9">
    <source>
        <dbReference type="PIRSR" id="PIRSR614732-2"/>
    </source>
</evidence>
<evidence type="ECO:0000256" key="2">
    <source>
        <dbReference type="ARBA" id="ARBA00004861"/>
    </source>
</evidence>
<dbReference type="NCBIfam" id="TIGR01740">
    <property type="entry name" value="pyrF"/>
    <property type="match status" value="1"/>
</dbReference>
<reference evidence="12 13" key="1">
    <citation type="submission" date="2020-04" db="EMBL/GenBank/DDBJ databases">
        <title>Metagenomic profiling of ammonia- and methane-oxidizing microorganisms in a Dutch drinking water treatment plant.</title>
        <authorList>
            <person name="Poghosyan L."/>
            <person name="Leucker S."/>
        </authorList>
    </citation>
    <scope>NUCLEOTIDE SEQUENCE [LARGE SCALE GENOMIC DNA]</scope>
    <source>
        <strain evidence="12">S-RSF-IL-03</strain>
    </source>
</reference>
<dbReference type="GO" id="GO:0005829">
    <property type="term" value="C:cytosol"/>
    <property type="evidence" value="ECO:0007669"/>
    <property type="project" value="TreeGrafter"/>
</dbReference>
<evidence type="ECO:0000259" key="11">
    <source>
        <dbReference type="SMART" id="SM00934"/>
    </source>
</evidence>
<sequence>MTEIAIAFDVPSIAAALALDERLGPGPEYAKVGLELFVAEGPAAIRAIKERGRRVFLDLKLHDIPNTVRGAAASAARHGADLLTVHAPGGAAMVSAAVEGIESAGGSTKVVAVTLLTSLDTDSLPPGFEKPFFKDLVIERLLRLSLTAGAHGIVCAAPDLEAVRACYREPFFAVTPGIRPAGGAAQDQARVATITEAVRLGSSLLVLGRAVTGAADPRAALEAARAERDAAVGSLAG</sequence>
<evidence type="ECO:0000256" key="1">
    <source>
        <dbReference type="ARBA" id="ARBA00002356"/>
    </source>
</evidence>
<comment type="pathway">
    <text evidence="2 7 10">Pyrimidine metabolism; UMP biosynthesis via de novo pathway; UMP from orotate: step 2/2.</text>
</comment>
<dbReference type="SUPFAM" id="SSF51366">
    <property type="entry name" value="Ribulose-phoshate binding barrel"/>
    <property type="match status" value="1"/>
</dbReference>
<dbReference type="InterPro" id="IPR018089">
    <property type="entry name" value="OMPdecase_AS"/>
</dbReference>
<dbReference type="CDD" id="cd04725">
    <property type="entry name" value="OMP_decarboxylase_like"/>
    <property type="match status" value="1"/>
</dbReference>
<dbReference type="Proteomes" id="UP000580839">
    <property type="component" value="Unassembled WGS sequence"/>
</dbReference>
<feature type="binding site" evidence="7 9">
    <location>
        <position position="31"/>
    </location>
    <ligand>
        <name>substrate</name>
    </ligand>
</feature>
<keyword evidence="5 7" id="KW-0456">Lyase</keyword>
<dbReference type="HAMAP" id="MF_01200_B">
    <property type="entry name" value="OMPdecase_type1_B"/>
    <property type="match status" value="1"/>
</dbReference>
<feature type="binding site" evidence="7 9">
    <location>
        <position position="9"/>
    </location>
    <ligand>
        <name>substrate</name>
    </ligand>
</feature>
<evidence type="ECO:0000313" key="13">
    <source>
        <dbReference type="Proteomes" id="UP000580839"/>
    </source>
</evidence>
<dbReference type="UniPathway" id="UPA00070">
    <property type="reaction ID" value="UER00120"/>
</dbReference>
<evidence type="ECO:0000256" key="3">
    <source>
        <dbReference type="ARBA" id="ARBA00022793"/>
    </source>
</evidence>
<dbReference type="Pfam" id="PF00215">
    <property type="entry name" value="OMPdecase"/>
    <property type="match status" value="1"/>
</dbReference>
<evidence type="ECO:0000313" key="12">
    <source>
        <dbReference type="EMBL" id="NOT33536.1"/>
    </source>
</evidence>
<feature type="binding site" evidence="7">
    <location>
        <begin position="58"/>
        <end position="67"/>
    </location>
    <ligand>
        <name>substrate</name>
    </ligand>
</feature>
<accession>A0A849SG99</accession>
<dbReference type="NCBIfam" id="NF001273">
    <property type="entry name" value="PRK00230.1"/>
    <property type="match status" value="1"/>
</dbReference>
<keyword evidence="3 7" id="KW-0210">Decarboxylase</keyword>
<feature type="active site" description="For OMPdecase activity" evidence="8">
    <location>
        <position position="63"/>
    </location>
</feature>
<feature type="active site" description="For OMPdecase activity" evidence="8">
    <location>
        <position position="60"/>
    </location>
</feature>
<dbReference type="Gene3D" id="3.20.20.70">
    <property type="entry name" value="Aldolase class I"/>
    <property type="match status" value="1"/>
</dbReference>
<evidence type="ECO:0000256" key="8">
    <source>
        <dbReference type="PIRSR" id="PIRSR614732-1"/>
    </source>
</evidence>
<feature type="active site" description="Proton donor" evidence="7">
    <location>
        <position position="60"/>
    </location>
</feature>
<comment type="similarity">
    <text evidence="7">Belongs to the OMP decarboxylase family. Type 1 subfamily.</text>
</comment>
<feature type="binding site" evidence="7 9">
    <location>
        <position position="209"/>
    </location>
    <ligand>
        <name>substrate</name>
    </ligand>
</feature>
<evidence type="ECO:0000256" key="7">
    <source>
        <dbReference type="HAMAP-Rule" id="MF_01200"/>
    </source>
</evidence>
<evidence type="ECO:0000256" key="6">
    <source>
        <dbReference type="ARBA" id="ARBA00049157"/>
    </source>
</evidence>
<dbReference type="AlphaFoldDB" id="A0A849SG99"/>
<feature type="active site" description="For OMPdecase activity" evidence="8">
    <location>
        <position position="58"/>
    </location>
</feature>
<evidence type="ECO:0000256" key="10">
    <source>
        <dbReference type="RuleBase" id="RU000512"/>
    </source>
</evidence>
<dbReference type="SMART" id="SM00934">
    <property type="entry name" value="OMPdecase"/>
    <property type="match status" value="1"/>
</dbReference>
<feature type="binding site" evidence="7 9">
    <location>
        <position position="208"/>
    </location>
    <ligand>
        <name>substrate</name>
    </ligand>
</feature>
<organism evidence="12 13">
    <name type="scientific">Eiseniibacteriota bacterium</name>
    <dbReference type="NCBI Taxonomy" id="2212470"/>
    <lineage>
        <taxon>Bacteria</taxon>
        <taxon>Candidatus Eiseniibacteriota</taxon>
    </lineage>
</organism>
<evidence type="ECO:0000256" key="4">
    <source>
        <dbReference type="ARBA" id="ARBA00022975"/>
    </source>
</evidence>
<comment type="catalytic activity">
    <reaction evidence="6 7 10">
        <text>orotidine 5'-phosphate + H(+) = UMP + CO2</text>
        <dbReference type="Rhea" id="RHEA:11596"/>
        <dbReference type="ChEBI" id="CHEBI:15378"/>
        <dbReference type="ChEBI" id="CHEBI:16526"/>
        <dbReference type="ChEBI" id="CHEBI:57538"/>
        <dbReference type="ChEBI" id="CHEBI:57865"/>
        <dbReference type="EC" id="4.1.1.23"/>
    </reaction>
</comment>